<feature type="transmembrane region" description="Helical" evidence="7">
    <location>
        <begin position="721"/>
        <end position="741"/>
    </location>
</feature>
<dbReference type="Pfam" id="PF02687">
    <property type="entry name" value="FtsX"/>
    <property type="match status" value="2"/>
</dbReference>
<keyword evidence="2" id="KW-1003">Cell membrane</keyword>
<dbReference type="InterPro" id="IPR003838">
    <property type="entry name" value="ABC3_permease_C"/>
</dbReference>
<dbReference type="RefSeq" id="WP_186847255.1">
    <property type="nucleotide sequence ID" value="NZ_JACOOX010000001.1"/>
</dbReference>
<evidence type="ECO:0000259" key="9">
    <source>
        <dbReference type="Pfam" id="PF12704"/>
    </source>
</evidence>
<feature type="domain" description="ABC3 transporter permease C-terminal" evidence="8">
    <location>
        <begin position="725"/>
        <end position="825"/>
    </location>
</feature>
<feature type="transmembrane region" description="Helical" evidence="7">
    <location>
        <begin position="816"/>
        <end position="834"/>
    </location>
</feature>
<evidence type="ECO:0000256" key="3">
    <source>
        <dbReference type="ARBA" id="ARBA00022692"/>
    </source>
</evidence>
<keyword evidence="3 7" id="KW-0812">Transmembrane</keyword>
<reference evidence="10 11" key="1">
    <citation type="submission" date="2020-08" db="EMBL/GenBank/DDBJ databases">
        <title>Genome public.</title>
        <authorList>
            <person name="Liu C."/>
            <person name="Sun Q."/>
        </authorList>
    </citation>
    <scope>NUCLEOTIDE SEQUENCE [LARGE SCALE GENOMIC DNA]</scope>
    <source>
        <strain evidence="10 11">NSJ-10</strain>
    </source>
</reference>
<gene>
    <name evidence="10" type="ORF">H8S09_01485</name>
</gene>
<feature type="region of interest" description="Disordered" evidence="6">
    <location>
        <begin position="522"/>
        <end position="544"/>
    </location>
</feature>
<name>A0A8I0AGC9_9FIRM</name>
<comment type="caution">
    <text evidence="10">The sequence shown here is derived from an EMBL/GenBank/DDBJ whole genome shotgun (WGS) entry which is preliminary data.</text>
</comment>
<evidence type="ECO:0000256" key="6">
    <source>
        <dbReference type="SAM" id="MobiDB-lite"/>
    </source>
</evidence>
<feature type="transmembrane region" description="Helical" evidence="7">
    <location>
        <begin position="775"/>
        <end position="796"/>
    </location>
</feature>
<dbReference type="AlphaFoldDB" id="A0A8I0AGC9"/>
<evidence type="ECO:0000256" key="5">
    <source>
        <dbReference type="ARBA" id="ARBA00023136"/>
    </source>
</evidence>
<evidence type="ECO:0000313" key="11">
    <source>
        <dbReference type="Proteomes" id="UP000615234"/>
    </source>
</evidence>
<proteinExistence type="predicted"/>
<feature type="transmembrane region" description="Helical" evidence="7">
    <location>
        <begin position="468"/>
        <end position="488"/>
    </location>
</feature>
<evidence type="ECO:0000313" key="10">
    <source>
        <dbReference type="EMBL" id="MBC5661575.1"/>
    </source>
</evidence>
<feature type="transmembrane region" description="Helical" evidence="7">
    <location>
        <begin position="302"/>
        <end position="323"/>
    </location>
</feature>
<feature type="domain" description="MacB-like periplasmic core" evidence="9">
    <location>
        <begin position="471"/>
        <end position="693"/>
    </location>
</feature>
<dbReference type="InterPro" id="IPR025857">
    <property type="entry name" value="MacB_PCD"/>
</dbReference>
<keyword evidence="11" id="KW-1185">Reference proteome</keyword>
<evidence type="ECO:0000256" key="2">
    <source>
        <dbReference type="ARBA" id="ARBA00022475"/>
    </source>
</evidence>
<organism evidence="10 11">
    <name type="scientific">Coprococcus hominis</name>
    <name type="common">ex Liu et al. 2022</name>
    <dbReference type="NCBI Taxonomy" id="2763039"/>
    <lineage>
        <taxon>Bacteria</taxon>
        <taxon>Bacillati</taxon>
        <taxon>Bacillota</taxon>
        <taxon>Clostridia</taxon>
        <taxon>Lachnospirales</taxon>
        <taxon>Lachnospiraceae</taxon>
        <taxon>Coprococcus</taxon>
    </lineage>
</organism>
<evidence type="ECO:0000256" key="4">
    <source>
        <dbReference type="ARBA" id="ARBA00022989"/>
    </source>
</evidence>
<dbReference type="PANTHER" id="PTHR30287:SF1">
    <property type="entry name" value="INNER MEMBRANE PROTEIN"/>
    <property type="match status" value="1"/>
</dbReference>
<dbReference type="Pfam" id="PF12704">
    <property type="entry name" value="MacB_PCD"/>
    <property type="match status" value="1"/>
</dbReference>
<dbReference type="Proteomes" id="UP000615234">
    <property type="component" value="Unassembled WGS sequence"/>
</dbReference>
<feature type="transmembrane region" description="Helical" evidence="7">
    <location>
        <begin position="390"/>
        <end position="413"/>
    </location>
</feature>
<dbReference type="GO" id="GO:0005886">
    <property type="term" value="C:plasma membrane"/>
    <property type="evidence" value="ECO:0007669"/>
    <property type="project" value="UniProtKB-SubCell"/>
</dbReference>
<comment type="subcellular location">
    <subcellularLocation>
        <location evidence="1">Cell membrane</location>
        <topology evidence="1">Multi-pass membrane protein</topology>
    </subcellularLocation>
</comment>
<protein>
    <submittedName>
        <fullName evidence="10">ABC transporter permease</fullName>
    </submittedName>
</protein>
<accession>A0A8I0AGC9</accession>
<dbReference type="EMBL" id="JACOOX010000001">
    <property type="protein sequence ID" value="MBC5661575.1"/>
    <property type="molecule type" value="Genomic_DNA"/>
</dbReference>
<keyword evidence="5 7" id="KW-0472">Membrane</keyword>
<evidence type="ECO:0000259" key="8">
    <source>
        <dbReference type="Pfam" id="PF02687"/>
    </source>
</evidence>
<dbReference type="PANTHER" id="PTHR30287">
    <property type="entry name" value="MEMBRANE COMPONENT OF PREDICTED ABC SUPERFAMILY METABOLITE UPTAKE TRANSPORTER"/>
    <property type="match status" value="1"/>
</dbReference>
<evidence type="ECO:0000256" key="7">
    <source>
        <dbReference type="SAM" id="Phobius"/>
    </source>
</evidence>
<evidence type="ECO:0000256" key="1">
    <source>
        <dbReference type="ARBA" id="ARBA00004651"/>
    </source>
</evidence>
<feature type="domain" description="ABC3 transporter permease C-terminal" evidence="8">
    <location>
        <begin position="302"/>
        <end position="414"/>
    </location>
</feature>
<keyword evidence="4 7" id="KW-1133">Transmembrane helix</keyword>
<sequence>MKSMMRRTTFREIKNSFGRFAAILAIIALGVGFFSGLKMTKPAMVKTITDFLSDSEFYDLHLVSTLGYTDEDVEAFAGEDDVRYAEGSYSFDVLYDGMGDNERALKTLSLPEHVNDIRLVDGRLPEEDDECVVDDKLTDVRIGDVITVADTNGDATETKLRYREFTVTGTVQSSLYINFERGTTTLGTGKLSGFVYMKPEAFDCECYTDVYVRFDQDYALYNDAYDTYMDEKKDEWDAICHERVTKRYQALLMQTGLTEDMVAGVTIDDAPDVSYYILGRETNVGYVCFESDSDIVDGVAKVFPVFFVLVAVLVCMTTMNRMVEEQRTMIGMLKALGYSEHTIMSKYMIYSGLAAVIGCIGGFFAGTYAFPRVIWKAYHMMYLNISLKYIVDWKLAGIAMLVSLACSVGTTWFTCRYELSETAAGLMRPKAPKAGKRVFLEKISFVWKRLKFLHKVSVRNIFRYKKRFFMMVIGISGCTALLLTGFGINDSIAGFADRQYDEIQISDGTMTLAESVDDVKKTNAASEENQKDQQEATQTGSESAAAGDLYDKLDKYMQDYDFVGETSWDLIESDGIKSINLVIMKEPEHSDKYMDFHNSKNEKVAYPGKDEAIINSALATRYDLSVGDTITIRNSDMKEIKAKISGIFENYVYNYVYLSPETYMDQMGEAPVYHSVYFNLKPDMDAHEVAADLMKENVVSAVVVNGDMRERISNMMKSLDYIVLVVILSAAALAFIVLYNLTNINITERIREIATVKVLGFFRNETSSYVFRENWVLTAIGIAVGLVLGVFLHSFVMDQIRVDMVSFDTYISPLSYVYSIILTFAFNGCVNLFMSVRLERINMAESLKSVD</sequence>
<dbReference type="InterPro" id="IPR038766">
    <property type="entry name" value="Membrane_comp_ABC_pdt"/>
</dbReference>
<feature type="transmembrane region" description="Helical" evidence="7">
    <location>
        <begin position="347"/>
        <end position="370"/>
    </location>
</feature>